<dbReference type="RefSeq" id="XP_041155777.1">
    <property type="nucleotide sequence ID" value="XM_041303871.1"/>
</dbReference>
<name>A0A9P7DD51_9AGAM</name>
<evidence type="ECO:0000256" key="1">
    <source>
        <dbReference type="SAM" id="SignalP"/>
    </source>
</evidence>
<dbReference type="AlphaFoldDB" id="A0A9P7DD51"/>
<feature type="signal peptide" evidence="1">
    <location>
        <begin position="1"/>
        <end position="20"/>
    </location>
</feature>
<dbReference type="GeneID" id="64597635"/>
<gene>
    <name evidence="2" type="ORF">HD556DRAFT_1403163</name>
</gene>
<evidence type="ECO:0000313" key="2">
    <source>
        <dbReference type="EMBL" id="KAG1788579.1"/>
    </source>
</evidence>
<protein>
    <submittedName>
        <fullName evidence="2">Uncharacterized protein</fullName>
    </submittedName>
</protein>
<organism evidence="2 3">
    <name type="scientific">Suillus plorans</name>
    <dbReference type="NCBI Taxonomy" id="116603"/>
    <lineage>
        <taxon>Eukaryota</taxon>
        <taxon>Fungi</taxon>
        <taxon>Dikarya</taxon>
        <taxon>Basidiomycota</taxon>
        <taxon>Agaricomycotina</taxon>
        <taxon>Agaricomycetes</taxon>
        <taxon>Agaricomycetidae</taxon>
        <taxon>Boletales</taxon>
        <taxon>Suillineae</taxon>
        <taxon>Suillaceae</taxon>
        <taxon>Suillus</taxon>
    </lineage>
</organism>
<sequence>MRFSFLAVVVALTASMSVSACSMLLCNTTEDCCPTWTADLRLMVCTAHRLKIELAARAARRNSAVSRVSAFVLAAS</sequence>
<reference evidence="2" key="1">
    <citation type="journal article" date="2020" name="New Phytol.">
        <title>Comparative genomics reveals dynamic genome evolution in host specialist ectomycorrhizal fungi.</title>
        <authorList>
            <person name="Lofgren L.A."/>
            <person name="Nguyen N.H."/>
            <person name="Vilgalys R."/>
            <person name="Ruytinx J."/>
            <person name="Liao H.L."/>
            <person name="Branco S."/>
            <person name="Kuo A."/>
            <person name="LaButti K."/>
            <person name="Lipzen A."/>
            <person name="Andreopoulos W."/>
            <person name="Pangilinan J."/>
            <person name="Riley R."/>
            <person name="Hundley H."/>
            <person name="Na H."/>
            <person name="Barry K."/>
            <person name="Grigoriev I.V."/>
            <person name="Stajich J.E."/>
            <person name="Kennedy P.G."/>
        </authorList>
    </citation>
    <scope>NUCLEOTIDE SEQUENCE</scope>
    <source>
        <strain evidence="2">S12</strain>
    </source>
</reference>
<dbReference type="EMBL" id="JABBWE010000067">
    <property type="protein sequence ID" value="KAG1788579.1"/>
    <property type="molecule type" value="Genomic_DNA"/>
</dbReference>
<dbReference type="Proteomes" id="UP000719766">
    <property type="component" value="Unassembled WGS sequence"/>
</dbReference>
<comment type="caution">
    <text evidence="2">The sequence shown here is derived from an EMBL/GenBank/DDBJ whole genome shotgun (WGS) entry which is preliminary data.</text>
</comment>
<dbReference type="PROSITE" id="PS51257">
    <property type="entry name" value="PROKAR_LIPOPROTEIN"/>
    <property type="match status" value="1"/>
</dbReference>
<feature type="chain" id="PRO_5040350930" evidence="1">
    <location>
        <begin position="21"/>
        <end position="76"/>
    </location>
</feature>
<keyword evidence="3" id="KW-1185">Reference proteome</keyword>
<dbReference type="OrthoDB" id="2691533at2759"/>
<keyword evidence="1" id="KW-0732">Signal</keyword>
<proteinExistence type="predicted"/>
<accession>A0A9P7DD51</accession>
<evidence type="ECO:0000313" key="3">
    <source>
        <dbReference type="Proteomes" id="UP000719766"/>
    </source>
</evidence>